<feature type="region of interest" description="Disordered" evidence="1">
    <location>
        <begin position="1"/>
        <end position="35"/>
    </location>
</feature>
<dbReference type="Proteomes" id="UP000767238">
    <property type="component" value="Unassembled WGS sequence"/>
</dbReference>
<feature type="compositionally biased region" description="Basic and acidic residues" evidence="1">
    <location>
        <begin position="26"/>
        <end position="35"/>
    </location>
</feature>
<sequence>MQNNTTTTKEAVRDSTQDNAPAASEPADKPKSGKDLAVEELADYYANSKPPGRRYPVSMAADMLNNFIDGDAGDAPVDKKAVEAGKKSNSDKSEK</sequence>
<evidence type="ECO:0000313" key="2">
    <source>
        <dbReference type="EMBL" id="KAH0210676.1"/>
    </source>
</evidence>
<feature type="non-terminal residue" evidence="2">
    <location>
        <position position="95"/>
    </location>
</feature>
<accession>A0A9P8G720</accession>
<dbReference type="EMBL" id="JAHFYH010000159">
    <property type="protein sequence ID" value="KAH0210676.1"/>
    <property type="molecule type" value="Genomic_DNA"/>
</dbReference>
<dbReference type="OrthoDB" id="3932313at2759"/>
<feature type="compositionally biased region" description="Basic and acidic residues" evidence="1">
    <location>
        <begin position="76"/>
        <end position="95"/>
    </location>
</feature>
<reference evidence="2" key="1">
    <citation type="journal article" date="2021" name="J Fungi (Basel)">
        <title>Virulence traits and population genomics of the black yeast Aureobasidium melanogenum.</title>
        <authorList>
            <person name="Cernosa A."/>
            <person name="Sun X."/>
            <person name="Gostincar C."/>
            <person name="Fang C."/>
            <person name="Gunde-Cimerman N."/>
            <person name="Song Z."/>
        </authorList>
    </citation>
    <scope>NUCLEOTIDE SEQUENCE</scope>
    <source>
        <strain evidence="2">EXF-8016</strain>
    </source>
</reference>
<organism evidence="2 3">
    <name type="scientific">Aureobasidium melanogenum</name>
    <name type="common">Aureobasidium pullulans var. melanogenum</name>
    <dbReference type="NCBI Taxonomy" id="46634"/>
    <lineage>
        <taxon>Eukaryota</taxon>
        <taxon>Fungi</taxon>
        <taxon>Dikarya</taxon>
        <taxon>Ascomycota</taxon>
        <taxon>Pezizomycotina</taxon>
        <taxon>Dothideomycetes</taxon>
        <taxon>Dothideomycetidae</taxon>
        <taxon>Dothideales</taxon>
        <taxon>Saccotheciaceae</taxon>
        <taxon>Aureobasidium</taxon>
    </lineage>
</organism>
<reference evidence="2" key="2">
    <citation type="submission" date="2021-08" db="EMBL/GenBank/DDBJ databases">
        <authorList>
            <person name="Gostincar C."/>
            <person name="Sun X."/>
            <person name="Song Z."/>
            <person name="Gunde-Cimerman N."/>
        </authorList>
    </citation>
    <scope>NUCLEOTIDE SEQUENCE</scope>
    <source>
        <strain evidence="2">EXF-8016</strain>
    </source>
</reference>
<comment type="caution">
    <text evidence="2">The sequence shown here is derived from an EMBL/GenBank/DDBJ whole genome shotgun (WGS) entry which is preliminary data.</text>
</comment>
<dbReference type="AlphaFoldDB" id="A0A9P8G720"/>
<gene>
    <name evidence="2" type="ORF">KCV03_g9964</name>
</gene>
<feature type="region of interest" description="Disordered" evidence="1">
    <location>
        <begin position="68"/>
        <end position="95"/>
    </location>
</feature>
<proteinExistence type="predicted"/>
<name>A0A9P8G720_AURME</name>
<evidence type="ECO:0000313" key="3">
    <source>
        <dbReference type="Proteomes" id="UP000767238"/>
    </source>
</evidence>
<evidence type="ECO:0000256" key="1">
    <source>
        <dbReference type="SAM" id="MobiDB-lite"/>
    </source>
</evidence>
<protein>
    <submittedName>
        <fullName evidence="2">Uncharacterized protein</fullName>
    </submittedName>
</protein>